<dbReference type="EMBL" id="VLKE01000001">
    <property type="protein sequence ID" value="TWH65456.1"/>
    <property type="molecule type" value="Genomic_DNA"/>
</dbReference>
<feature type="transmembrane region" description="Helical" evidence="2">
    <location>
        <begin position="316"/>
        <end position="342"/>
    </location>
</feature>
<evidence type="ECO:0000313" key="5">
    <source>
        <dbReference type="Proteomes" id="UP000319825"/>
    </source>
</evidence>
<feature type="transmembrane region" description="Helical" evidence="2">
    <location>
        <begin position="243"/>
        <end position="264"/>
    </location>
</feature>
<protein>
    <submittedName>
        <fullName evidence="4">Peptidoglycan/LPS O-acetylase OafA/YrhL</fullName>
    </submittedName>
</protein>
<keyword evidence="2" id="KW-1133">Transmembrane helix</keyword>
<dbReference type="Proteomes" id="UP000319825">
    <property type="component" value="Unassembled WGS sequence"/>
</dbReference>
<feature type="transmembrane region" description="Helical" evidence="2">
    <location>
        <begin position="453"/>
        <end position="473"/>
    </location>
</feature>
<keyword evidence="2" id="KW-0472">Membrane</keyword>
<dbReference type="Pfam" id="PF01757">
    <property type="entry name" value="Acyl_transf_3"/>
    <property type="match status" value="1"/>
</dbReference>
<feature type="transmembrane region" description="Helical" evidence="2">
    <location>
        <begin position="362"/>
        <end position="383"/>
    </location>
</feature>
<comment type="caution">
    <text evidence="4">The sequence shown here is derived from an EMBL/GenBank/DDBJ whole genome shotgun (WGS) entry which is preliminary data.</text>
</comment>
<dbReference type="RefSeq" id="WP_145772766.1">
    <property type="nucleotide sequence ID" value="NZ_JBIAZH010000010.1"/>
</dbReference>
<dbReference type="GO" id="GO:0016747">
    <property type="term" value="F:acyltransferase activity, transferring groups other than amino-acyl groups"/>
    <property type="evidence" value="ECO:0007669"/>
    <property type="project" value="InterPro"/>
</dbReference>
<reference evidence="4 5" key="1">
    <citation type="submission" date="2019-07" db="EMBL/GenBank/DDBJ databases">
        <title>R&amp;d 2014.</title>
        <authorList>
            <person name="Klenk H.-P."/>
        </authorList>
    </citation>
    <scope>NUCLEOTIDE SEQUENCE [LARGE SCALE GENOMIC DNA]</scope>
    <source>
        <strain evidence="4 5">DSM 43868</strain>
    </source>
</reference>
<evidence type="ECO:0000256" key="2">
    <source>
        <dbReference type="SAM" id="Phobius"/>
    </source>
</evidence>
<feature type="transmembrane region" description="Helical" evidence="2">
    <location>
        <begin position="106"/>
        <end position="127"/>
    </location>
</feature>
<sequence>MRRLRQLAERTPATRERYVDLLRAIAIALVVAGHWAATVIGRDATGRPTGHSVLQDLPWAYPLTWAAQVLPVFFLVGGYANAASLVSHRSRGGDATGWLLDRSARLVPPTTVLLLVLAVGAAGARLWDVDPAFVRTAVWTATIPLWFLVPYLAAVALTPPMHALHRRFGLAVPVALVALVALGDLGRLLGPAALANGNNLAGWLAVHQVGFAWYDAHARPGDPASGRPGTAGRRRPLPTSRRFAATLLAGGLGALLLLTTVGPYPVSMLHLPGQRLQNDGPPSLALLALAAAQLGLILLLREPARRWLRRPGPWQAVIAVNAVVLTVFLWHLTAVLLLVGLLDAAGALPTPPVASAAWFAWRVPWLLMLAVLLAGLVAVFGPVEARAGRRRRPPPGGPEPRPPGAAEPGPRHPPAPGRPRHPARTALAAAGYAAAAAGLLVNTLTPRDAPEPLGLPAPALAAYLAGAGLLRLLRSGWGSRG</sequence>
<proteinExistence type="predicted"/>
<evidence type="ECO:0000256" key="1">
    <source>
        <dbReference type="SAM" id="MobiDB-lite"/>
    </source>
</evidence>
<feature type="transmembrane region" description="Helical" evidence="2">
    <location>
        <begin position="133"/>
        <end position="157"/>
    </location>
</feature>
<keyword evidence="2" id="KW-0812">Transmembrane</keyword>
<accession>A0A562I3T5</accession>
<feature type="domain" description="Acyltransferase 3" evidence="3">
    <location>
        <begin position="17"/>
        <end position="377"/>
    </location>
</feature>
<feature type="region of interest" description="Disordered" evidence="1">
    <location>
        <begin position="387"/>
        <end position="422"/>
    </location>
</feature>
<organism evidence="4 5">
    <name type="scientific">Micromonospora olivasterospora</name>
    <dbReference type="NCBI Taxonomy" id="1880"/>
    <lineage>
        <taxon>Bacteria</taxon>
        <taxon>Bacillati</taxon>
        <taxon>Actinomycetota</taxon>
        <taxon>Actinomycetes</taxon>
        <taxon>Micromonosporales</taxon>
        <taxon>Micromonosporaceae</taxon>
        <taxon>Micromonospora</taxon>
    </lineage>
</organism>
<keyword evidence="5" id="KW-1185">Reference proteome</keyword>
<name>A0A562I3T5_MICOL</name>
<dbReference type="OrthoDB" id="8206682at2"/>
<dbReference type="AlphaFoldDB" id="A0A562I3T5"/>
<evidence type="ECO:0000313" key="4">
    <source>
        <dbReference type="EMBL" id="TWH65456.1"/>
    </source>
</evidence>
<feature type="transmembrane region" description="Helical" evidence="2">
    <location>
        <begin position="60"/>
        <end position="86"/>
    </location>
</feature>
<feature type="transmembrane region" description="Helical" evidence="2">
    <location>
        <begin position="423"/>
        <end position="441"/>
    </location>
</feature>
<feature type="compositionally biased region" description="Pro residues" evidence="1">
    <location>
        <begin position="394"/>
        <end position="417"/>
    </location>
</feature>
<evidence type="ECO:0000259" key="3">
    <source>
        <dbReference type="Pfam" id="PF01757"/>
    </source>
</evidence>
<dbReference type="InterPro" id="IPR002656">
    <property type="entry name" value="Acyl_transf_3_dom"/>
</dbReference>
<feature type="transmembrane region" description="Helical" evidence="2">
    <location>
        <begin position="21"/>
        <end position="40"/>
    </location>
</feature>
<gene>
    <name evidence="4" type="ORF">JD77_00393</name>
</gene>
<feature type="transmembrane region" description="Helical" evidence="2">
    <location>
        <begin position="284"/>
        <end position="304"/>
    </location>
</feature>